<evidence type="ECO:0000256" key="5">
    <source>
        <dbReference type="ARBA" id="ARBA00022729"/>
    </source>
</evidence>
<dbReference type="Gene3D" id="2.60.40.60">
    <property type="entry name" value="Cadherins"/>
    <property type="match status" value="4"/>
</dbReference>
<dbReference type="SUPFAM" id="SSF117074">
    <property type="entry name" value="Hypothetical protein PA1324"/>
    <property type="match status" value="6"/>
</dbReference>
<keyword evidence="4" id="KW-0812">Transmembrane</keyword>
<dbReference type="Pfam" id="PF17210">
    <property type="entry name" value="SdrD_B"/>
    <property type="match status" value="4"/>
</dbReference>
<feature type="domain" description="Cadherin" evidence="8">
    <location>
        <begin position="1548"/>
        <end position="1641"/>
    </location>
</feature>
<dbReference type="SMART" id="SM00112">
    <property type="entry name" value="CA"/>
    <property type="match status" value="4"/>
</dbReference>
<keyword evidence="7" id="KW-0325">Glycoprotein</keyword>
<organism evidence="9 10">
    <name type="scientific">Microcystis aeruginosa G11-04</name>
    <dbReference type="NCBI Taxonomy" id="2685956"/>
    <lineage>
        <taxon>Bacteria</taxon>
        <taxon>Bacillati</taxon>
        <taxon>Cyanobacteriota</taxon>
        <taxon>Cyanophyceae</taxon>
        <taxon>Oscillatoriophycideae</taxon>
        <taxon>Chroococcales</taxon>
        <taxon>Microcystaceae</taxon>
        <taxon>Microcystis</taxon>
    </lineage>
</organism>
<sequence>MVQYYGDITGYLWHDFDGNGTQNYRYYYGFQEPGFVGWTITLTKPSDPSFSEVTSADSSGHYSFGSLPLGDYLITVTLPSQDWVRTTNYYESTTQPVSLPDQSYPWYGSYGFQSHDSFGYRKPETQITGYLWNDANSNGYQDYYNNRSEESSGGWLVYLDTNNNGILDTNEKSIFTDGSGYYTFTGLEANTNYTVSVVKQSDSWQPTIGYSDTQTITTTTGEINQVNFGYRLSYGQIQGSLWNDANNNGIQNQSESLLAGWTVNLLQNSTLISSTITDNGGRYVFAGVSPGDYSIEVVPLDPNWQFTHSPVFPVSVSESQLIDNTNFGLYNSNNTGSTGTYGEISGAVWNDANSNNNRDEYDPTSIDYYYYSNFGLVGWTVFLDSNNNGTLDAGETATKTDPWGRYNFGGLTAGDYNVTVIVPSTVQFSWLYTGSGNYNPTPANSRLVTVASATTQSNVDFGYKQNVSLNYGDISGYVWNDFYGDGVFDNYSYSNDKGLAGWKVSLEDVSGQTVQTTLTDKYGYYGFTGVSSFTSSPPSSLVYDVNTGYYDDPSTGNDYQIKPNVSVNLPQYLVLDLLGTGVNSYIDQDSYYNSGQIIEYSPNNFFSSVSPFPPSDYDLYYDQTSGLYQGPSGNTYQFRPSVLTYDAQTGLYYDAQHGLNYPNSAFANVNPTNVSYTVTVESPDGLNTWQSTHSPSQPIVYSGSTISDINFGYQSTYRDIVGLIWNDVQNTANSWWYPGGNLPHWKINLIQNGQIIDSTYTTSSQSYYGWYSFGSRPFGNYTVSVELPSADWQPTKGNNSVGATSVSFTTSAQSPYGVFNYLGFQGTKGEISGFLWNDIDKSGTWNWDFNGTNYQIEPALNAWTVYLDQNNNNVRDPGETNTLTDNLGGYEFKNLVAGTYRVKVDTPVGWQFTFPTPPEKVLTITTSEIFSNVNFGYVQGSGNRPPQIQNRLWGRSIVNNVTIPGVYVDPDGNALTGTATKADGTSLPPWLTLTVQSNGDLNLNSNNPPRYFVPFDVKIAVTDGQASIDHIFRIYPSYSGFVIDNYVAGATVFFDADKDGVLDTNEPFTTTDQTGFYLLDIPQSFDTNANGVFDPEEGRLVVFGGVDTATGLPLQTPLTALAGSTTITALTSLVENLVSQGLTVEQANTAVTTALSLPAGVDLSNIDPIVATTNNTPGGAATFAALVQVQNAITQIAGLLDGASSASTGDIVKNVVSALASQIQGGTPVDLTDATKLQTVIQEAATLTNVDVSAIADGAAQVIAAANQKIEDIAASTPNASLQQEFAQVQKVALGETTNDLQQAGAGTKSITDVVTENTGTALTDQIDNAQVLSQAPTDVSLNTSSIAENLPVGTEVSTFSTVDPDSSEPFTYSLIGGTGSTDNSLFQISGNRLLTNAIFDYESKNSYSIRVQTSDSNGGVFQKALTINVNDVNENENPTDLSLSNNSVAENSPLNTLIGNFNTTDPDTGNTFNYSLVTGIGSTDNSLFTIDGNQLKTNAIFDYETKNNYSIRVKTTDQGGLSYEKQLTVNVTDVNESPTNLTLSNNSVGENSPLNTLIGSFTTTDPDTGNTFSYSLVTGIGSTDNSLFTIDGNQLKVNGLLDYENKNNYSIRVKTTDQGGLFYEKQLTVSVTDVNETPTNLTLSNNSVEENSPLNTIIGSFTTTDPDTGNTFNYSLVTGIGSTDNSLFTISGNQLKTNAIFDYETKNNYSIRVKTTDQGGLSYEKQLTVNVNNIPEQRISIDKNAITFGTPLSQYRQGWSNSNLVRPKFADTFRYIDITNTGVNAEDILAISNIEVKASNVTTNADFSQGDILLNPGQTWRVQLTYAPTAARESFNLNDGLVIHSNAINNTAYNVALTGKSTFNSDITYNGKVDRGDLAPLQAAFNSSIGSPKYDPTADINGDGGINLGDFLVLNSDYGLSLF</sequence>
<evidence type="ECO:0000256" key="1">
    <source>
        <dbReference type="ARBA" id="ARBA00004167"/>
    </source>
</evidence>
<dbReference type="PRINTS" id="PR00205">
    <property type="entry name" value="CADHERIN"/>
</dbReference>
<dbReference type="InterPro" id="IPR050174">
    <property type="entry name" value="Protocadherin/Cadherin-CA"/>
</dbReference>
<dbReference type="Pfam" id="PF00404">
    <property type="entry name" value="Dockerin_1"/>
    <property type="match status" value="1"/>
</dbReference>
<dbReference type="Gene3D" id="2.60.40.10">
    <property type="entry name" value="Immunoglobulins"/>
    <property type="match status" value="7"/>
</dbReference>
<evidence type="ECO:0000256" key="2">
    <source>
        <dbReference type="ARBA" id="ARBA00004613"/>
    </source>
</evidence>
<dbReference type="GO" id="GO:0007156">
    <property type="term" value="P:homophilic cell adhesion via plasma membrane adhesion molecules"/>
    <property type="evidence" value="ECO:0007669"/>
    <property type="project" value="InterPro"/>
</dbReference>
<dbReference type="SUPFAM" id="SSF49313">
    <property type="entry name" value="Cadherin-like"/>
    <property type="match status" value="4"/>
</dbReference>
<comment type="caution">
    <text evidence="9">The sequence shown here is derived from an EMBL/GenBank/DDBJ whole genome shotgun (WGS) entry which is preliminary data.</text>
</comment>
<keyword evidence="5" id="KW-0732">Signal</keyword>
<evidence type="ECO:0000256" key="4">
    <source>
        <dbReference type="ARBA" id="ARBA00022692"/>
    </source>
</evidence>
<dbReference type="InterPro" id="IPR033764">
    <property type="entry name" value="Sdr_B"/>
</dbReference>
<keyword evidence="3" id="KW-0964">Secreted</keyword>
<dbReference type="SMART" id="SM00736">
    <property type="entry name" value="CADG"/>
    <property type="match status" value="3"/>
</dbReference>
<dbReference type="GO" id="GO:0005886">
    <property type="term" value="C:plasma membrane"/>
    <property type="evidence" value="ECO:0007669"/>
    <property type="project" value="TreeGrafter"/>
</dbReference>
<dbReference type="GO" id="GO:0005576">
    <property type="term" value="C:extracellular region"/>
    <property type="evidence" value="ECO:0007669"/>
    <property type="project" value="UniProtKB-SubCell"/>
</dbReference>
<evidence type="ECO:0000313" key="10">
    <source>
        <dbReference type="Proteomes" id="UP000799330"/>
    </source>
</evidence>
<feature type="domain" description="Cadherin" evidence="8">
    <location>
        <begin position="1339"/>
        <end position="1441"/>
    </location>
</feature>
<feature type="domain" description="Cadherin" evidence="8">
    <location>
        <begin position="1648"/>
        <end position="1749"/>
    </location>
</feature>
<keyword evidence="6" id="KW-1133">Transmembrane helix</keyword>
<dbReference type="PROSITE" id="PS50268">
    <property type="entry name" value="CADHERIN_2"/>
    <property type="match status" value="4"/>
</dbReference>
<name>A0A966G1A8_MICAE</name>
<evidence type="ECO:0000256" key="6">
    <source>
        <dbReference type="ARBA" id="ARBA00022989"/>
    </source>
</evidence>
<dbReference type="SUPFAM" id="SSF63446">
    <property type="entry name" value="Type I dockerin domain"/>
    <property type="match status" value="1"/>
</dbReference>
<dbReference type="InterPro" id="IPR002105">
    <property type="entry name" value="Dockerin_1_rpt"/>
</dbReference>
<dbReference type="InterPro" id="IPR013783">
    <property type="entry name" value="Ig-like_fold"/>
</dbReference>
<dbReference type="Proteomes" id="UP000799330">
    <property type="component" value="Unassembled WGS sequence"/>
</dbReference>
<dbReference type="GO" id="GO:0000272">
    <property type="term" value="P:polysaccharide catabolic process"/>
    <property type="evidence" value="ECO:0007669"/>
    <property type="project" value="InterPro"/>
</dbReference>
<evidence type="ECO:0000256" key="7">
    <source>
        <dbReference type="ARBA" id="ARBA00023180"/>
    </source>
</evidence>
<comment type="subcellular location">
    <subcellularLocation>
        <location evidence="1">Membrane</location>
        <topology evidence="1">Single-pass membrane protein</topology>
    </subcellularLocation>
    <subcellularLocation>
        <location evidence="2">Secreted</location>
    </subcellularLocation>
</comment>
<dbReference type="CDD" id="cd11304">
    <property type="entry name" value="Cadherin_repeat"/>
    <property type="match status" value="4"/>
</dbReference>
<dbReference type="EMBL" id="JAADAI010000174">
    <property type="protein sequence ID" value="NCS57885.1"/>
    <property type="molecule type" value="Genomic_DNA"/>
</dbReference>
<dbReference type="PANTHER" id="PTHR24028:SF316">
    <property type="entry name" value="NEURAL-CADHERIN-LIKE"/>
    <property type="match status" value="1"/>
</dbReference>
<dbReference type="InterPro" id="IPR002126">
    <property type="entry name" value="Cadherin-like_dom"/>
</dbReference>
<dbReference type="InterPro" id="IPR036439">
    <property type="entry name" value="Dockerin_dom_sf"/>
</dbReference>
<protein>
    <recommendedName>
        <fullName evidence="8">Cadherin domain-containing protein</fullName>
    </recommendedName>
</protein>
<evidence type="ECO:0000313" key="9">
    <source>
        <dbReference type="EMBL" id="NCS57885.1"/>
    </source>
</evidence>
<evidence type="ECO:0000259" key="8">
    <source>
        <dbReference type="PROSITE" id="PS50268"/>
    </source>
</evidence>
<proteinExistence type="predicted"/>
<evidence type="ECO:0000256" key="3">
    <source>
        <dbReference type="ARBA" id="ARBA00022525"/>
    </source>
</evidence>
<dbReference type="InterPro" id="IPR015919">
    <property type="entry name" value="Cadherin-like_sf"/>
</dbReference>
<dbReference type="GO" id="GO:0005509">
    <property type="term" value="F:calcium ion binding"/>
    <property type="evidence" value="ECO:0007669"/>
    <property type="project" value="InterPro"/>
</dbReference>
<dbReference type="PANTHER" id="PTHR24028">
    <property type="entry name" value="CADHERIN-87A"/>
    <property type="match status" value="1"/>
</dbReference>
<accession>A0A966G1A8</accession>
<dbReference type="GO" id="GO:0004553">
    <property type="term" value="F:hydrolase activity, hydrolyzing O-glycosyl compounds"/>
    <property type="evidence" value="ECO:0007669"/>
    <property type="project" value="InterPro"/>
</dbReference>
<dbReference type="InterPro" id="IPR006644">
    <property type="entry name" value="Cadg"/>
</dbReference>
<keyword evidence="6" id="KW-0472">Membrane</keyword>
<reference evidence="9" key="1">
    <citation type="journal article" date="2019" name="Mol. Ecol.">
        <title>Genome evolution and host-microbiome shifts correspond with intraspecific niche divergence within harmful algal bloom-forming Microcystis aeruginosa.</title>
        <authorList>
            <person name="Jackrel S.L."/>
            <person name="White J.D."/>
            <person name="Evans J.T."/>
            <person name="Buffin K."/>
            <person name="Hayden K."/>
            <person name="Sarnelle O."/>
            <person name="Denef V.J."/>
        </authorList>
    </citation>
    <scope>NUCLEOTIDE SEQUENCE</scope>
    <source>
        <strain evidence="9">G11-04</strain>
    </source>
</reference>
<dbReference type="Gene3D" id="1.10.1330.10">
    <property type="entry name" value="Dockerin domain"/>
    <property type="match status" value="1"/>
</dbReference>
<gene>
    <name evidence="9" type="ORF">GPJ16_13480</name>
</gene>
<dbReference type="Pfam" id="PF00028">
    <property type="entry name" value="Cadherin"/>
    <property type="match status" value="3"/>
</dbReference>
<feature type="domain" description="Cadherin" evidence="8">
    <location>
        <begin position="1448"/>
        <end position="1541"/>
    </location>
</feature>